<dbReference type="InterPro" id="IPR046172">
    <property type="entry name" value="DUF6174"/>
</dbReference>
<protein>
    <submittedName>
        <fullName evidence="2">Uncharacterized protein</fullName>
    </submittedName>
</protein>
<sequence length="507" mass="57259">MFRAIHPAVVLGIALTILPNALCQLTVPGSGAGSADTAQADLDRGMAKWMSHNMTNYNYRYKADCPTWPCDDPLDSRPKNVQVRDGTIASVELAYNWDDGKLSQEHIDAVKTPEGLYAVVQTAIDGNADTIQTQYDKNYGHPTYVYIDYSDEDKTDPRYRFSIETLIDLRVTESRQTELDTHRALWDSHRAMDYDYYYRRSCFCMYDYTRQFEVQVRNDTVDAAFVAEDGTAAPDDMLENWLPTIDGIFDQIQSAIDRSAYSMTIRYNETYGYPMSVSVDFEQMMADEELYVSASGLVILATEPVEDMVVVDNEEAKDTTDSRQAELDLNRGLWDSHQAMDYNYYYQRSCYCMYDYRKRFEVQVRNHTVDAAFAVEDGSPAPDDMLESWLSTIDGIFDQIQSAIDRSAVSMMIQYNDTYGYPMSVSVDYIEMIADEELYVNANGLEILATEPAGSDPVVQVFEQQESKSVNSAVPLADATSGSHLVGFRTTWTVAFAAFAFGVAGIM</sequence>
<feature type="chain" id="PRO_5031192009" evidence="1">
    <location>
        <begin position="24"/>
        <end position="507"/>
    </location>
</feature>
<feature type="signal peptide" evidence="1">
    <location>
        <begin position="1"/>
        <end position="23"/>
    </location>
</feature>
<keyword evidence="1" id="KW-0732">Signal</keyword>
<reference evidence="2" key="1">
    <citation type="submission" date="2021-01" db="EMBL/GenBank/DDBJ databases">
        <authorList>
            <person name="Corre E."/>
            <person name="Pelletier E."/>
            <person name="Niang G."/>
            <person name="Scheremetjew M."/>
            <person name="Finn R."/>
            <person name="Kale V."/>
            <person name="Holt S."/>
            <person name="Cochrane G."/>
            <person name="Meng A."/>
            <person name="Brown T."/>
            <person name="Cohen L."/>
        </authorList>
    </citation>
    <scope>NUCLEOTIDE SEQUENCE</scope>
    <source>
        <strain evidence="2">CCMP3303</strain>
    </source>
</reference>
<accession>A0A7S0ASB2</accession>
<evidence type="ECO:0000313" key="2">
    <source>
        <dbReference type="EMBL" id="CAD8373018.1"/>
    </source>
</evidence>
<gene>
    <name evidence="2" type="ORF">MPOL1434_LOCUS7245</name>
</gene>
<organism evidence="2">
    <name type="scientific">Minutocellus polymorphus</name>
    <dbReference type="NCBI Taxonomy" id="265543"/>
    <lineage>
        <taxon>Eukaryota</taxon>
        <taxon>Sar</taxon>
        <taxon>Stramenopiles</taxon>
        <taxon>Ochrophyta</taxon>
        <taxon>Bacillariophyta</taxon>
        <taxon>Mediophyceae</taxon>
        <taxon>Cymatosirophycidae</taxon>
        <taxon>Cymatosirales</taxon>
        <taxon>Cymatosiraceae</taxon>
        <taxon>Minutocellus</taxon>
    </lineage>
</organism>
<dbReference type="EMBL" id="HBEJ01012381">
    <property type="protein sequence ID" value="CAD8373018.1"/>
    <property type="molecule type" value="Transcribed_RNA"/>
</dbReference>
<dbReference type="AlphaFoldDB" id="A0A7S0ASB2"/>
<dbReference type="Pfam" id="PF19671">
    <property type="entry name" value="DUF6174"/>
    <property type="match status" value="3"/>
</dbReference>
<proteinExistence type="predicted"/>
<name>A0A7S0ASB2_9STRA</name>
<evidence type="ECO:0000256" key="1">
    <source>
        <dbReference type="SAM" id="SignalP"/>
    </source>
</evidence>